<dbReference type="SUPFAM" id="SSF54928">
    <property type="entry name" value="RNA-binding domain, RBD"/>
    <property type="match status" value="1"/>
</dbReference>
<reference evidence="8 9" key="1">
    <citation type="submission" date="2020-02" db="EMBL/GenBank/DDBJ databases">
        <title>Draft genome sequence of Haematococcus lacustris strain NIES-144.</title>
        <authorList>
            <person name="Morimoto D."/>
            <person name="Nakagawa S."/>
            <person name="Yoshida T."/>
            <person name="Sawayama S."/>
        </authorList>
    </citation>
    <scope>NUCLEOTIDE SEQUENCE [LARGE SCALE GENOMIC DNA]</scope>
    <source>
        <strain evidence="8 9">NIES-144</strain>
    </source>
</reference>
<evidence type="ECO:0000256" key="2">
    <source>
        <dbReference type="ARBA" id="ARBA00022490"/>
    </source>
</evidence>
<keyword evidence="3" id="KW-0396">Initiation factor</keyword>
<dbReference type="FunFam" id="3.30.70.330:FF:000235">
    <property type="entry name" value="Eukaryotic translation initiation factor 3 subunit B"/>
    <property type="match status" value="1"/>
</dbReference>
<dbReference type="InterPro" id="IPR035979">
    <property type="entry name" value="RBD_domain_sf"/>
</dbReference>
<dbReference type="GO" id="GO:0003723">
    <property type="term" value="F:RNA binding"/>
    <property type="evidence" value="ECO:0007669"/>
    <property type="project" value="UniProtKB-UniRule"/>
</dbReference>
<dbReference type="PANTHER" id="PTHR14068">
    <property type="entry name" value="EUKARYOTIC TRANSLATION INITIATION FACTOR 3 EIF3 -RELATED"/>
    <property type="match status" value="1"/>
</dbReference>
<dbReference type="CDD" id="cd12278">
    <property type="entry name" value="RRM_eIF3B"/>
    <property type="match status" value="1"/>
</dbReference>
<name>A0A699YQE9_HAELA</name>
<proteinExistence type="predicted"/>
<evidence type="ECO:0000259" key="7">
    <source>
        <dbReference type="PROSITE" id="PS50102"/>
    </source>
</evidence>
<feature type="non-terminal residue" evidence="8">
    <location>
        <position position="131"/>
    </location>
</feature>
<accession>A0A699YQE9</accession>
<keyword evidence="4 6" id="KW-0694">RNA-binding</keyword>
<organism evidence="8 9">
    <name type="scientific">Haematococcus lacustris</name>
    <name type="common">Green alga</name>
    <name type="synonym">Haematococcus pluvialis</name>
    <dbReference type="NCBI Taxonomy" id="44745"/>
    <lineage>
        <taxon>Eukaryota</taxon>
        <taxon>Viridiplantae</taxon>
        <taxon>Chlorophyta</taxon>
        <taxon>core chlorophytes</taxon>
        <taxon>Chlorophyceae</taxon>
        <taxon>CS clade</taxon>
        <taxon>Chlamydomonadales</taxon>
        <taxon>Haematococcaceae</taxon>
        <taxon>Haematococcus</taxon>
    </lineage>
</organism>
<dbReference type="InterPro" id="IPR011400">
    <property type="entry name" value="EIF3B"/>
</dbReference>
<dbReference type="EMBL" id="BLLF01000516">
    <property type="protein sequence ID" value="GFH12567.1"/>
    <property type="molecule type" value="Genomic_DNA"/>
</dbReference>
<dbReference type="Gene3D" id="3.30.70.330">
    <property type="match status" value="1"/>
</dbReference>
<dbReference type="PANTHER" id="PTHR14068:SF0">
    <property type="entry name" value="EUKARYOTIC TRANSLATION INITIATION FACTOR 3 SUBUNIT B"/>
    <property type="match status" value="1"/>
</dbReference>
<keyword evidence="2" id="KW-0963">Cytoplasm</keyword>
<comment type="subcellular location">
    <subcellularLocation>
        <location evidence="1">Cytoplasm</location>
    </subcellularLocation>
</comment>
<dbReference type="GO" id="GO:0031369">
    <property type="term" value="F:translation initiation factor binding"/>
    <property type="evidence" value="ECO:0007669"/>
    <property type="project" value="InterPro"/>
</dbReference>
<evidence type="ECO:0000256" key="4">
    <source>
        <dbReference type="ARBA" id="ARBA00022884"/>
    </source>
</evidence>
<keyword evidence="5" id="KW-0648">Protein biosynthesis</keyword>
<evidence type="ECO:0000313" key="8">
    <source>
        <dbReference type="EMBL" id="GFH12567.1"/>
    </source>
</evidence>
<dbReference type="PROSITE" id="PS50102">
    <property type="entry name" value="RRM"/>
    <property type="match status" value="1"/>
</dbReference>
<dbReference type="GO" id="GO:0005852">
    <property type="term" value="C:eukaryotic translation initiation factor 3 complex"/>
    <property type="evidence" value="ECO:0007669"/>
    <property type="project" value="InterPro"/>
</dbReference>
<dbReference type="SMART" id="SM00360">
    <property type="entry name" value="RRM"/>
    <property type="match status" value="1"/>
</dbReference>
<feature type="domain" description="RRM" evidence="7">
    <location>
        <begin position="28"/>
        <end position="110"/>
    </location>
</feature>
<evidence type="ECO:0000256" key="1">
    <source>
        <dbReference type="ARBA" id="ARBA00004496"/>
    </source>
</evidence>
<dbReference type="InterPro" id="IPR034363">
    <property type="entry name" value="eIF3B_RRM"/>
</dbReference>
<dbReference type="Proteomes" id="UP000485058">
    <property type="component" value="Unassembled WGS sequence"/>
</dbReference>
<dbReference type="AlphaFoldDB" id="A0A699YQE9"/>
<dbReference type="GO" id="GO:0003743">
    <property type="term" value="F:translation initiation factor activity"/>
    <property type="evidence" value="ECO:0007669"/>
    <property type="project" value="UniProtKB-KW"/>
</dbReference>
<dbReference type="Pfam" id="PF00076">
    <property type="entry name" value="RRM_1"/>
    <property type="match status" value="1"/>
</dbReference>
<keyword evidence="9" id="KW-1185">Reference proteome</keyword>
<evidence type="ECO:0000313" key="9">
    <source>
        <dbReference type="Proteomes" id="UP000485058"/>
    </source>
</evidence>
<dbReference type="InterPro" id="IPR000504">
    <property type="entry name" value="RRM_dom"/>
</dbReference>
<feature type="non-terminal residue" evidence="8">
    <location>
        <position position="1"/>
    </location>
</feature>
<sequence>DDDFGVPSDDETVQEDTATASVEAGFESVLVVCNLPVVPAEKYDKLAAVINKIFGTAQRGFYMPKDESGMTKGFAFIEFETPQQAAAAMAATNGKALDKNHSFLVKPFNDIDRLAKLSEQYEPPKPKEFKP</sequence>
<protein>
    <submittedName>
        <fullName evidence="8">eIF3 p110</fullName>
    </submittedName>
</protein>
<gene>
    <name evidence="8" type="ORF">HaLaN_08279</name>
</gene>
<evidence type="ECO:0000256" key="6">
    <source>
        <dbReference type="PROSITE-ProRule" id="PRU00176"/>
    </source>
</evidence>
<evidence type="ECO:0000256" key="3">
    <source>
        <dbReference type="ARBA" id="ARBA00022540"/>
    </source>
</evidence>
<evidence type="ECO:0000256" key="5">
    <source>
        <dbReference type="ARBA" id="ARBA00022917"/>
    </source>
</evidence>
<dbReference type="InterPro" id="IPR012677">
    <property type="entry name" value="Nucleotide-bd_a/b_plait_sf"/>
</dbReference>
<comment type="caution">
    <text evidence="8">The sequence shown here is derived from an EMBL/GenBank/DDBJ whole genome shotgun (WGS) entry which is preliminary data.</text>
</comment>